<sequence length="129" mass="14764">MGMEVRVYRPNKNGDLKLKTVITPDQMFKCMLSPQAAAELNYRIKGNKKTKKRTKPVQTEPRQFKYVHFNPTTIGKPWRAQGHRKEEIKKNGALRTVHKTINLGAFTTQYAAAQAVANHKGCKVEDLRK</sequence>
<proteinExistence type="predicted"/>
<protein>
    <submittedName>
        <fullName evidence="1">Uncharacterized protein</fullName>
    </submittedName>
</protein>
<evidence type="ECO:0000313" key="1">
    <source>
        <dbReference type="EMBL" id="QPJ61672.1"/>
    </source>
</evidence>
<gene>
    <name evidence="1" type="ORF">G3M70_07145</name>
</gene>
<dbReference type="KEGG" id="nli:G3M70_07145"/>
<evidence type="ECO:0000313" key="2">
    <source>
        <dbReference type="Proteomes" id="UP000594688"/>
    </source>
</evidence>
<name>A0A7T0BWC4_9BACT</name>
<dbReference type="AlphaFoldDB" id="A0A7T0BWC4"/>
<dbReference type="Proteomes" id="UP000594688">
    <property type="component" value="Chromosome"/>
</dbReference>
<accession>A0A7T0BWC4</accession>
<dbReference type="EMBL" id="CP048685">
    <property type="protein sequence ID" value="QPJ61672.1"/>
    <property type="molecule type" value="Genomic_DNA"/>
</dbReference>
<reference evidence="1 2" key="1">
    <citation type="submission" date="2020-02" db="EMBL/GenBank/DDBJ databases">
        <title>Genomic and physiological characterization of two novel Nitrospinaceae genera.</title>
        <authorList>
            <person name="Mueller A.J."/>
            <person name="Jung M.-Y."/>
            <person name="Strachan C.R."/>
            <person name="Herbold C.W."/>
            <person name="Kirkegaard R.H."/>
            <person name="Daims H."/>
        </authorList>
    </citation>
    <scope>NUCLEOTIDE SEQUENCE [LARGE SCALE GENOMIC DNA]</scope>
    <source>
        <strain evidence="1">EB</strain>
    </source>
</reference>
<organism evidence="1 2">
    <name type="scientific">Candidatus Nitronauta litoralis</name>
    <dbReference type="NCBI Taxonomy" id="2705533"/>
    <lineage>
        <taxon>Bacteria</taxon>
        <taxon>Pseudomonadati</taxon>
        <taxon>Nitrospinota/Tectimicrobiota group</taxon>
        <taxon>Nitrospinota</taxon>
        <taxon>Nitrospinia</taxon>
        <taxon>Nitrospinales</taxon>
        <taxon>Nitrospinaceae</taxon>
        <taxon>Candidatus Nitronauta</taxon>
    </lineage>
</organism>